<evidence type="ECO:0000313" key="1">
    <source>
        <dbReference type="EMBL" id="RGP76297.1"/>
    </source>
</evidence>
<dbReference type="STRING" id="694270.A0A395SVS1"/>
<dbReference type="Pfam" id="PF12311">
    <property type="entry name" value="DUF3632"/>
    <property type="match status" value="1"/>
</dbReference>
<gene>
    <name evidence="1" type="ORF">FLONG3_5342</name>
</gene>
<dbReference type="OrthoDB" id="3350591at2759"/>
<dbReference type="Proteomes" id="UP000266234">
    <property type="component" value="Unassembled WGS sequence"/>
</dbReference>
<reference evidence="1 2" key="1">
    <citation type="journal article" date="2018" name="PLoS Pathog.">
        <title>Evolution of structural diversity of trichothecenes, a family of toxins produced by plant pathogenic and entomopathogenic fungi.</title>
        <authorList>
            <person name="Proctor R.H."/>
            <person name="McCormick S.P."/>
            <person name="Kim H.S."/>
            <person name="Cardoza R.E."/>
            <person name="Stanley A.M."/>
            <person name="Lindo L."/>
            <person name="Kelly A."/>
            <person name="Brown D.W."/>
            <person name="Lee T."/>
            <person name="Vaughan M.M."/>
            <person name="Alexander N.J."/>
            <person name="Busman M."/>
            <person name="Gutierrez S."/>
        </authorList>
    </citation>
    <scope>NUCLEOTIDE SEQUENCE [LARGE SCALE GENOMIC DNA]</scope>
    <source>
        <strain evidence="1 2">NRRL 20695</strain>
    </source>
</reference>
<dbReference type="PANTHER" id="PTHR38797:SF4">
    <property type="entry name" value="NUCLEAR PORE COMPLEX PROTEIN NUP85"/>
    <property type="match status" value="1"/>
</dbReference>
<evidence type="ECO:0000313" key="2">
    <source>
        <dbReference type="Proteomes" id="UP000266234"/>
    </source>
</evidence>
<dbReference type="InterPro" id="IPR022085">
    <property type="entry name" value="OpdG"/>
</dbReference>
<accession>A0A395SVS1</accession>
<proteinExistence type="predicted"/>
<protein>
    <submittedName>
        <fullName evidence="1">Uncharacterized protein</fullName>
    </submittedName>
</protein>
<organism evidence="1 2">
    <name type="scientific">Fusarium longipes</name>
    <dbReference type="NCBI Taxonomy" id="694270"/>
    <lineage>
        <taxon>Eukaryota</taxon>
        <taxon>Fungi</taxon>
        <taxon>Dikarya</taxon>
        <taxon>Ascomycota</taxon>
        <taxon>Pezizomycotina</taxon>
        <taxon>Sordariomycetes</taxon>
        <taxon>Hypocreomycetidae</taxon>
        <taxon>Hypocreales</taxon>
        <taxon>Nectriaceae</taxon>
        <taxon>Fusarium</taxon>
    </lineage>
</organism>
<sequence>MPKNRPSQQKRNQAKYAEFVKSRRERELRQHQAAEAIADNDTLNFEAKIDRLARFRGWFSAETPILDQYLQDELSLAETVDILGKPIDDAYSTADFGRQYFEQERCAKAQRQFHSPEKALELWGPEEDYPEPQEEWDPSKSTEQQLWDLWFSILHAAKRIPFADETQQVKLVDLVKAFKARRNPPPPEPMTVPLKRSWIWESDTLWTDLAVLGISVSETFNDVCGCGAGWLWPEQRACENLFAFMARLTTSGIDLSRIGYSCVVALERTPSPGPQSFPEPPTLEILGYEVTCAALWTIIAGKQVYGQYPDTRDERD</sequence>
<keyword evidence="2" id="KW-1185">Reference proteome</keyword>
<dbReference type="EMBL" id="PXOG01000115">
    <property type="protein sequence ID" value="RGP76297.1"/>
    <property type="molecule type" value="Genomic_DNA"/>
</dbReference>
<feature type="non-terminal residue" evidence="1">
    <location>
        <position position="316"/>
    </location>
</feature>
<dbReference type="InterPro" id="IPR053204">
    <property type="entry name" value="Oxopyrrolidines_Biosynth-assoc"/>
</dbReference>
<dbReference type="PANTHER" id="PTHR38797">
    <property type="entry name" value="NUCLEAR PORE COMPLEX PROTEIN NUP85-RELATED"/>
    <property type="match status" value="1"/>
</dbReference>
<name>A0A395SVS1_9HYPO</name>
<dbReference type="AlphaFoldDB" id="A0A395SVS1"/>
<comment type="caution">
    <text evidence="1">The sequence shown here is derived from an EMBL/GenBank/DDBJ whole genome shotgun (WGS) entry which is preliminary data.</text>
</comment>